<accession>A0A136IKD7</accession>
<dbReference type="Proteomes" id="UP000070501">
    <property type="component" value="Unassembled WGS sequence"/>
</dbReference>
<evidence type="ECO:0000313" key="3">
    <source>
        <dbReference type="Proteomes" id="UP000070501"/>
    </source>
</evidence>
<dbReference type="AlphaFoldDB" id="A0A136IKD7"/>
<feature type="domain" description="Ysc84 actin-binding" evidence="1">
    <location>
        <begin position="131"/>
        <end position="271"/>
    </location>
</feature>
<dbReference type="CDD" id="cd11524">
    <property type="entry name" value="SYLF"/>
    <property type="match status" value="1"/>
</dbReference>
<evidence type="ECO:0000313" key="2">
    <source>
        <dbReference type="EMBL" id="KXJ85334.1"/>
    </source>
</evidence>
<evidence type="ECO:0000259" key="1">
    <source>
        <dbReference type="Pfam" id="PF04366"/>
    </source>
</evidence>
<dbReference type="GO" id="GO:0035091">
    <property type="term" value="F:phosphatidylinositol binding"/>
    <property type="evidence" value="ECO:0007669"/>
    <property type="project" value="TreeGrafter"/>
</dbReference>
<gene>
    <name evidence="2" type="ORF">Micbo1qcDRAFT_112707</name>
</gene>
<dbReference type="OrthoDB" id="10255128at2759"/>
<dbReference type="STRING" id="196109.A0A136IKD7"/>
<dbReference type="PANTHER" id="PTHR15629:SF8">
    <property type="entry name" value="DUF500 DOMAIN PROTEIN (AFU_ORTHOLOGUE AFUA_5G07310)"/>
    <property type="match status" value="1"/>
</dbReference>
<sequence>KPTLQERMYRWSTKAGAHVNRVTNKLGCEAWWPTSLDKECDKCARILKSFVHSIHYPGPAPKIDKATNKPITSSSIVKIPPSVIAQAKGLAIFTAFRTGGPQIGGAGGSGIVTVRLPDGSWSPPSGILPNNLSLGLMLGLDVYDCVCVLNTQQAVDTFTKRARFSLGGDIAMVAGPVGAGAQLDADVKFKGEASEPVWCYVKSRGFYAGVSVAGTVIIERPDANGMFYGEKKIKPGRILRGEVVAQPHGTLAEDGSRMWPEGAERLMNVVRGAEGK</sequence>
<dbReference type="InterPro" id="IPR007461">
    <property type="entry name" value="Ysc84_actin-binding"/>
</dbReference>
<feature type="non-terminal residue" evidence="2">
    <location>
        <position position="1"/>
    </location>
</feature>
<organism evidence="2 3">
    <name type="scientific">Microdochium bolleyi</name>
    <dbReference type="NCBI Taxonomy" id="196109"/>
    <lineage>
        <taxon>Eukaryota</taxon>
        <taxon>Fungi</taxon>
        <taxon>Dikarya</taxon>
        <taxon>Ascomycota</taxon>
        <taxon>Pezizomycotina</taxon>
        <taxon>Sordariomycetes</taxon>
        <taxon>Xylariomycetidae</taxon>
        <taxon>Xylariales</taxon>
        <taxon>Microdochiaceae</taxon>
        <taxon>Microdochium</taxon>
    </lineage>
</organism>
<protein>
    <recommendedName>
        <fullName evidence="1">Ysc84 actin-binding domain-containing protein</fullName>
    </recommendedName>
</protein>
<dbReference type="EMBL" id="KQ964285">
    <property type="protein sequence ID" value="KXJ85334.1"/>
    <property type="molecule type" value="Genomic_DNA"/>
</dbReference>
<feature type="non-terminal residue" evidence="2">
    <location>
        <position position="276"/>
    </location>
</feature>
<dbReference type="Pfam" id="PF04366">
    <property type="entry name" value="Ysc84"/>
    <property type="match status" value="1"/>
</dbReference>
<dbReference type="PANTHER" id="PTHR15629">
    <property type="entry name" value="SH3YL1 PROTEIN"/>
    <property type="match status" value="1"/>
</dbReference>
<proteinExistence type="predicted"/>
<keyword evidence="3" id="KW-1185">Reference proteome</keyword>
<dbReference type="InParanoid" id="A0A136IKD7"/>
<name>A0A136IKD7_9PEZI</name>
<dbReference type="InterPro" id="IPR051702">
    <property type="entry name" value="SH3_domain_YSC84-like"/>
</dbReference>
<reference evidence="3" key="1">
    <citation type="submission" date="2016-02" db="EMBL/GenBank/DDBJ databases">
        <title>Draft genome sequence of Microdochium bolleyi, a fungal endophyte of beachgrass.</title>
        <authorList>
            <consortium name="DOE Joint Genome Institute"/>
            <person name="David A.S."/>
            <person name="May G."/>
            <person name="Haridas S."/>
            <person name="Lim J."/>
            <person name="Wang M."/>
            <person name="Labutti K."/>
            <person name="Lipzen A."/>
            <person name="Barry K."/>
            <person name="Grigoriev I.V."/>
        </authorList>
    </citation>
    <scope>NUCLEOTIDE SEQUENCE [LARGE SCALE GENOMIC DNA]</scope>
    <source>
        <strain evidence="3">J235TASD1</strain>
    </source>
</reference>